<feature type="binding site" evidence="8">
    <location>
        <position position="19"/>
    </location>
    <ligand>
        <name>Zn(2+)</name>
        <dbReference type="ChEBI" id="CHEBI:29105"/>
        <label>1</label>
    </ligand>
</feature>
<dbReference type="PROSITE" id="PS01359">
    <property type="entry name" value="ZF_PHD_1"/>
    <property type="match status" value="1"/>
</dbReference>
<dbReference type="InterPro" id="IPR013083">
    <property type="entry name" value="Znf_RING/FYVE/PHD"/>
</dbReference>
<comment type="subcellular location">
    <subcellularLocation>
        <location evidence="1">Nucleus</location>
    </subcellularLocation>
</comment>
<accession>A0AAD9Q3E9</accession>
<sequence>MTSLFRLCKANEETLYCICQQGEYGLMVGCDRSECRHEWFHLQCVGLKRKPPEEVWFCPECKLQQ</sequence>
<dbReference type="InterPro" id="IPR028651">
    <property type="entry name" value="ING_fam"/>
</dbReference>
<feature type="binding site" evidence="8">
    <location>
        <position position="17"/>
    </location>
    <ligand>
        <name>Zn(2+)</name>
        <dbReference type="ChEBI" id="CHEBI:29105"/>
        <label>1</label>
    </ligand>
</feature>
<feature type="domain" description="PHD-type" evidence="10">
    <location>
        <begin position="14"/>
        <end position="64"/>
    </location>
</feature>
<comment type="caution">
    <text evidence="11">The sequence shown here is derived from an EMBL/GenBank/DDBJ whole genome shotgun (WGS) entry which is preliminary data.</text>
</comment>
<dbReference type="InterPro" id="IPR011011">
    <property type="entry name" value="Znf_FYVE_PHD"/>
</dbReference>
<dbReference type="PANTHER" id="PTHR10333">
    <property type="entry name" value="INHIBITOR OF GROWTH PROTEIN"/>
    <property type="match status" value="1"/>
</dbReference>
<dbReference type="EMBL" id="JARQWQ010000075">
    <property type="protein sequence ID" value="KAK2553660.1"/>
    <property type="molecule type" value="Genomic_DNA"/>
</dbReference>
<dbReference type="Gene3D" id="3.30.40.10">
    <property type="entry name" value="Zinc/RING finger domain, C3HC4 (zinc finger)"/>
    <property type="match status" value="1"/>
</dbReference>
<keyword evidence="12" id="KW-1185">Reference proteome</keyword>
<feature type="binding site" evidence="8">
    <location>
        <position position="30"/>
    </location>
    <ligand>
        <name>Zn(2+)</name>
        <dbReference type="ChEBI" id="CHEBI:29105"/>
        <label>2</label>
    </ligand>
</feature>
<keyword evidence="6" id="KW-0539">Nucleus</keyword>
<feature type="binding site" evidence="8">
    <location>
        <position position="61"/>
    </location>
    <ligand>
        <name>Zn(2+)</name>
        <dbReference type="ChEBI" id="CHEBI:29105"/>
        <label>2</label>
    </ligand>
</feature>
<dbReference type="SUPFAM" id="SSF57903">
    <property type="entry name" value="FYVE/PHD zinc finger"/>
    <property type="match status" value="1"/>
</dbReference>
<gene>
    <name evidence="11" type="ORF">P5673_024883</name>
</gene>
<comment type="similarity">
    <text evidence="2">Belongs to the ING family.</text>
</comment>
<organism evidence="11 12">
    <name type="scientific">Acropora cervicornis</name>
    <name type="common">Staghorn coral</name>
    <dbReference type="NCBI Taxonomy" id="6130"/>
    <lineage>
        <taxon>Eukaryota</taxon>
        <taxon>Metazoa</taxon>
        <taxon>Cnidaria</taxon>
        <taxon>Anthozoa</taxon>
        <taxon>Hexacorallia</taxon>
        <taxon>Scleractinia</taxon>
        <taxon>Astrocoeniina</taxon>
        <taxon>Acroporidae</taxon>
        <taxon>Acropora</taxon>
    </lineage>
</organism>
<feature type="binding site" evidence="8">
    <location>
        <position position="41"/>
    </location>
    <ligand>
        <name>Zn(2+)</name>
        <dbReference type="ChEBI" id="CHEBI:29105"/>
        <label>1</label>
    </ligand>
</feature>
<dbReference type="Pfam" id="PF00628">
    <property type="entry name" value="PHD"/>
    <property type="match status" value="1"/>
</dbReference>
<dbReference type="GO" id="GO:0008270">
    <property type="term" value="F:zinc ion binding"/>
    <property type="evidence" value="ECO:0007669"/>
    <property type="project" value="UniProtKB-KW"/>
</dbReference>
<feature type="binding site" evidence="8">
    <location>
        <position position="44"/>
    </location>
    <ligand>
        <name>Zn(2+)</name>
        <dbReference type="ChEBI" id="CHEBI:29105"/>
        <label>1</label>
    </ligand>
</feature>
<feature type="binding site" evidence="8">
    <location>
        <position position="58"/>
    </location>
    <ligand>
        <name>Zn(2+)</name>
        <dbReference type="ChEBI" id="CHEBI:29105"/>
        <label>2</label>
    </ligand>
</feature>
<dbReference type="InterPro" id="IPR019786">
    <property type="entry name" value="Zinc_finger_PHD-type_CS"/>
</dbReference>
<evidence type="ECO:0000256" key="8">
    <source>
        <dbReference type="PIRSR" id="PIRSR628651-51"/>
    </source>
</evidence>
<keyword evidence="3 8" id="KW-0479">Metal-binding</keyword>
<protein>
    <submittedName>
        <fullName evidence="11">Chromatin modification-related protein png1</fullName>
    </submittedName>
</protein>
<evidence type="ECO:0000259" key="10">
    <source>
        <dbReference type="PROSITE" id="PS50016"/>
    </source>
</evidence>
<feature type="site" description="Histone H3K4me3 binding" evidence="7">
    <location>
        <position position="31"/>
    </location>
</feature>
<name>A0AAD9Q3E9_ACRCE</name>
<evidence type="ECO:0000256" key="2">
    <source>
        <dbReference type="ARBA" id="ARBA00010210"/>
    </source>
</evidence>
<evidence type="ECO:0000256" key="4">
    <source>
        <dbReference type="ARBA" id="ARBA00022771"/>
    </source>
</evidence>
<dbReference type="Proteomes" id="UP001249851">
    <property type="component" value="Unassembled WGS sequence"/>
</dbReference>
<proteinExistence type="inferred from homology"/>
<evidence type="ECO:0000256" key="7">
    <source>
        <dbReference type="PIRSR" id="PIRSR628651-50"/>
    </source>
</evidence>
<keyword evidence="5 8" id="KW-0862">Zinc</keyword>
<evidence type="ECO:0000256" key="9">
    <source>
        <dbReference type="PROSITE-ProRule" id="PRU00146"/>
    </source>
</evidence>
<dbReference type="GO" id="GO:0005634">
    <property type="term" value="C:nucleus"/>
    <property type="evidence" value="ECO:0007669"/>
    <property type="project" value="UniProtKB-SubCell"/>
</dbReference>
<feature type="site" description="Histone H3K4me3 binding" evidence="7">
    <location>
        <position position="16"/>
    </location>
</feature>
<reference evidence="11" key="1">
    <citation type="journal article" date="2023" name="G3 (Bethesda)">
        <title>Whole genome assembly and annotation of the endangered Caribbean coral Acropora cervicornis.</title>
        <authorList>
            <person name="Selwyn J.D."/>
            <person name="Vollmer S.V."/>
        </authorList>
    </citation>
    <scope>NUCLEOTIDE SEQUENCE</scope>
    <source>
        <strain evidence="11">K2</strain>
    </source>
</reference>
<evidence type="ECO:0000256" key="6">
    <source>
        <dbReference type="ARBA" id="ARBA00023242"/>
    </source>
</evidence>
<dbReference type="AlphaFoldDB" id="A0AAD9Q3E9"/>
<evidence type="ECO:0000313" key="11">
    <source>
        <dbReference type="EMBL" id="KAK2553660.1"/>
    </source>
</evidence>
<dbReference type="InterPro" id="IPR019787">
    <property type="entry name" value="Znf_PHD-finger"/>
</dbReference>
<keyword evidence="4 9" id="KW-0863">Zinc-finger</keyword>
<reference evidence="11" key="2">
    <citation type="journal article" date="2023" name="Science">
        <title>Genomic signatures of disease resistance in endangered staghorn corals.</title>
        <authorList>
            <person name="Vollmer S.V."/>
            <person name="Selwyn J.D."/>
            <person name="Despard B.A."/>
            <person name="Roesel C.L."/>
        </authorList>
    </citation>
    <scope>NUCLEOTIDE SEQUENCE</scope>
    <source>
        <strain evidence="11">K2</strain>
    </source>
</reference>
<feature type="site" description="Histone H3K4me3 binding" evidence="7">
    <location>
        <position position="39"/>
    </location>
</feature>
<evidence type="ECO:0000256" key="1">
    <source>
        <dbReference type="ARBA" id="ARBA00004123"/>
    </source>
</evidence>
<dbReference type="SMART" id="SM00249">
    <property type="entry name" value="PHD"/>
    <property type="match status" value="1"/>
</dbReference>
<feature type="binding site" evidence="8">
    <location>
        <position position="35"/>
    </location>
    <ligand>
        <name>Zn(2+)</name>
        <dbReference type="ChEBI" id="CHEBI:29105"/>
        <label>2</label>
    </ligand>
</feature>
<evidence type="ECO:0000256" key="5">
    <source>
        <dbReference type="ARBA" id="ARBA00022833"/>
    </source>
</evidence>
<dbReference type="PROSITE" id="PS50016">
    <property type="entry name" value="ZF_PHD_2"/>
    <property type="match status" value="1"/>
</dbReference>
<evidence type="ECO:0000256" key="3">
    <source>
        <dbReference type="ARBA" id="ARBA00022723"/>
    </source>
</evidence>
<dbReference type="InterPro" id="IPR001965">
    <property type="entry name" value="Znf_PHD"/>
</dbReference>
<evidence type="ECO:0000313" key="12">
    <source>
        <dbReference type="Proteomes" id="UP001249851"/>
    </source>
</evidence>
<feature type="site" description="Histone H3K4me3 binding" evidence="7">
    <location>
        <position position="27"/>
    </location>
</feature>